<evidence type="ECO:0000256" key="1">
    <source>
        <dbReference type="SAM" id="MobiDB-lite"/>
    </source>
</evidence>
<dbReference type="PANTHER" id="PTHR33137">
    <property type="entry name" value="MEDIATOR OF RNA POLYMERASE II TRANSCRIPTION SUBUNIT 15A-RELATED"/>
    <property type="match status" value="1"/>
</dbReference>
<protein>
    <submittedName>
        <fullName evidence="2">Urocanate hydratase</fullName>
    </submittedName>
</protein>
<feature type="non-terminal residue" evidence="2">
    <location>
        <position position="1"/>
    </location>
</feature>
<feature type="compositionally biased region" description="Polar residues" evidence="1">
    <location>
        <begin position="46"/>
        <end position="56"/>
    </location>
</feature>
<organism evidence="2">
    <name type="scientific">Anthurium amnicola</name>
    <dbReference type="NCBI Taxonomy" id="1678845"/>
    <lineage>
        <taxon>Eukaryota</taxon>
        <taxon>Viridiplantae</taxon>
        <taxon>Streptophyta</taxon>
        <taxon>Embryophyta</taxon>
        <taxon>Tracheophyta</taxon>
        <taxon>Spermatophyta</taxon>
        <taxon>Magnoliopsida</taxon>
        <taxon>Liliopsida</taxon>
        <taxon>Araceae</taxon>
        <taxon>Pothoideae</taxon>
        <taxon>Potheae</taxon>
        <taxon>Anthurium</taxon>
    </lineage>
</organism>
<dbReference type="PANTHER" id="PTHR33137:SF4">
    <property type="entry name" value="MEDIATOR OF RNA POLYMERASE II TRANSCRIPTION SUBUNIT 15A-RELATED"/>
    <property type="match status" value="1"/>
</dbReference>
<dbReference type="GO" id="GO:0003713">
    <property type="term" value="F:transcription coactivator activity"/>
    <property type="evidence" value="ECO:0007669"/>
    <property type="project" value="InterPro"/>
</dbReference>
<reference evidence="2" key="1">
    <citation type="submission" date="2015-07" db="EMBL/GenBank/DDBJ databases">
        <title>Transcriptome Assembly of Anthurium amnicola.</title>
        <authorList>
            <person name="Suzuki J."/>
        </authorList>
    </citation>
    <scope>NUCLEOTIDE SEQUENCE</scope>
</reference>
<feature type="region of interest" description="Disordered" evidence="1">
    <location>
        <begin position="1"/>
        <end position="56"/>
    </location>
</feature>
<evidence type="ECO:0000313" key="2">
    <source>
        <dbReference type="EMBL" id="JAT66207.1"/>
    </source>
</evidence>
<proteinExistence type="predicted"/>
<dbReference type="InterPro" id="IPR044661">
    <property type="entry name" value="MED15a/b/c-like"/>
</dbReference>
<name>A0A1D1ZH63_9ARAE</name>
<dbReference type="GO" id="GO:0031490">
    <property type="term" value="F:chromatin DNA binding"/>
    <property type="evidence" value="ECO:0007669"/>
    <property type="project" value="InterPro"/>
</dbReference>
<sequence length="177" mass="20143">PNSAAAERRNPRATEYLPSPTERGVLPTALLEESLPSVGLPHTDSMDSTAQASQQGPDWQEEICQKLQSMRELYFADLNDVHQRIVLKCQQHEVLIPPGKHSEQLENMKKIKHLVDRLLTLLQMPKNNIQPGLKDKLPYFERQMFHVIASNRKKNIPLQMQGQQQFPHPSGVETPSP</sequence>
<gene>
    <name evidence="2" type="primary">hutU_1</name>
    <name evidence="2" type="ORF">g.104633</name>
</gene>
<dbReference type="EMBL" id="GDJX01001729">
    <property type="protein sequence ID" value="JAT66207.1"/>
    <property type="molecule type" value="Transcribed_RNA"/>
</dbReference>
<dbReference type="AlphaFoldDB" id="A0A1D1ZH63"/>
<feature type="compositionally biased region" description="Basic and acidic residues" evidence="1">
    <location>
        <begin position="1"/>
        <end position="12"/>
    </location>
</feature>
<accession>A0A1D1ZH63</accession>